<name>A0AA88WII1_9ASTE</name>
<gene>
    <name evidence="9" type="ORF">RJ639_044776</name>
</gene>
<keyword evidence="7 8" id="KW-0472">Membrane</keyword>
<dbReference type="GO" id="GO:0005384">
    <property type="term" value="F:manganese ion transmembrane transporter activity"/>
    <property type="evidence" value="ECO:0007669"/>
    <property type="project" value="TreeGrafter"/>
</dbReference>
<accession>A0AA88WII1</accession>
<keyword evidence="4 8" id="KW-0812">Transmembrane</keyword>
<dbReference type="GO" id="GO:0005886">
    <property type="term" value="C:plasma membrane"/>
    <property type="evidence" value="ECO:0007669"/>
    <property type="project" value="TreeGrafter"/>
</dbReference>
<comment type="caution">
    <text evidence="9">The sequence shown here is derived from an EMBL/GenBank/DDBJ whole genome shotgun (WGS) entry which is preliminary data.</text>
</comment>
<comment type="subcellular location">
    <subcellularLocation>
        <location evidence="1">Membrane</location>
        <topology evidence="1">Multi-pass membrane protein</topology>
    </subcellularLocation>
</comment>
<dbReference type="InterPro" id="IPR001046">
    <property type="entry name" value="NRAMP_fam"/>
</dbReference>
<evidence type="ECO:0000313" key="10">
    <source>
        <dbReference type="Proteomes" id="UP001188597"/>
    </source>
</evidence>
<dbReference type="GO" id="GO:0034755">
    <property type="term" value="P:iron ion transmembrane transport"/>
    <property type="evidence" value="ECO:0007669"/>
    <property type="project" value="TreeGrafter"/>
</dbReference>
<dbReference type="GO" id="GO:0015086">
    <property type="term" value="F:cadmium ion transmembrane transporter activity"/>
    <property type="evidence" value="ECO:0007669"/>
    <property type="project" value="TreeGrafter"/>
</dbReference>
<reference evidence="9" key="1">
    <citation type="submission" date="2022-12" db="EMBL/GenBank/DDBJ databases">
        <title>Draft genome assemblies for two species of Escallonia (Escalloniales).</title>
        <authorList>
            <person name="Chanderbali A."/>
            <person name="Dervinis C."/>
            <person name="Anghel I."/>
            <person name="Soltis D."/>
            <person name="Soltis P."/>
            <person name="Zapata F."/>
        </authorList>
    </citation>
    <scope>NUCLEOTIDE SEQUENCE</scope>
    <source>
        <strain evidence="9">UCBG64.0493</strain>
        <tissue evidence="9">Leaf</tissue>
    </source>
</reference>
<evidence type="ECO:0000256" key="3">
    <source>
        <dbReference type="ARBA" id="ARBA00022448"/>
    </source>
</evidence>
<comment type="similarity">
    <text evidence="2">Belongs to the NRAMP (TC 2.A.55) family.</text>
</comment>
<evidence type="ECO:0000256" key="8">
    <source>
        <dbReference type="SAM" id="Phobius"/>
    </source>
</evidence>
<dbReference type="PANTHER" id="PTHR11706:SF77">
    <property type="entry name" value="METAL TRANSPORTER NRAMP5"/>
    <property type="match status" value="1"/>
</dbReference>
<protein>
    <submittedName>
        <fullName evidence="9">Uncharacterized protein</fullName>
    </submittedName>
</protein>
<evidence type="ECO:0000256" key="5">
    <source>
        <dbReference type="ARBA" id="ARBA00022989"/>
    </source>
</evidence>
<dbReference type="AlphaFoldDB" id="A0AA88WII1"/>
<dbReference type="EMBL" id="JAVXUP010000680">
    <property type="protein sequence ID" value="KAK3023060.1"/>
    <property type="molecule type" value="Genomic_DNA"/>
</dbReference>
<evidence type="ECO:0000256" key="1">
    <source>
        <dbReference type="ARBA" id="ARBA00004141"/>
    </source>
</evidence>
<keyword evidence="5 8" id="KW-1133">Transmembrane helix</keyword>
<dbReference type="Proteomes" id="UP001188597">
    <property type="component" value="Unassembled WGS sequence"/>
</dbReference>
<proteinExistence type="inferred from homology"/>
<evidence type="ECO:0000256" key="6">
    <source>
        <dbReference type="ARBA" id="ARBA00023065"/>
    </source>
</evidence>
<sequence>MASLQGQQTAGGSSHIAAVMATPTTTDVDIDQESLENQKPRWRNFLSYVGPGFLVSLAYLDPGNLETDLQAGANHRYELLWVILIGLIFALIIQSLAANLGVSTGKHLSELCKAEYPSIVKYCLWLLAEVAVIAADIPEGMNSN</sequence>
<organism evidence="9 10">
    <name type="scientific">Escallonia herrerae</name>
    <dbReference type="NCBI Taxonomy" id="1293975"/>
    <lineage>
        <taxon>Eukaryota</taxon>
        <taxon>Viridiplantae</taxon>
        <taxon>Streptophyta</taxon>
        <taxon>Embryophyta</taxon>
        <taxon>Tracheophyta</taxon>
        <taxon>Spermatophyta</taxon>
        <taxon>Magnoliopsida</taxon>
        <taxon>eudicotyledons</taxon>
        <taxon>Gunneridae</taxon>
        <taxon>Pentapetalae</taxon>
        <taxon>asterids</taxon>
        <taxon>campanulids</taxon>
        <taxon>Escalloniales</taxon>
        <taxon>Escalloniaceae</taxon>
        <taxon>Escallonia</taxon>
    </lineage>
</organism>
<keyword evidence="6" id="KW-0406">Ion transport</keyword>
<dbReference type="NCBIfam" id="NF037982">
    <property type="entry name" value="Nramp_1"/>
    <property type="match status" value="1"/>
</dbReference>
<keyword evidence="3" id="KW-0813">Transport</keyword>
<keyword evidence="10" id="KW-1185">Reference proteome</keyword>
<evidence type="ECO:0000256" key="7">
    <source>
        <dbReference type="ARBA" id="ARBA00023136"/>
    </source>
</evidence>
<evidence type="ECO:0000256" key="2">
    <source>
        <dbReference type="ARBA" id="ARBA00009965"/>
    </source>
</evidence>
<evidence type="ECO:0000256" key="4">
    <source>
        <dbReference type="ARBA" id="ARBA00022692"/>
    </source>
</evidence>
<dbReference type="Pfam" id="PF01566">
    <property type="entry name" value="Nramp"/>
    <property type="match status" value="1"/>
</dbReference>
<evidence type="ECO:0000313" key="9">
    <source>
        <dbReference type="EMBL" id="KAK3023060.1"/>
    </source>
</evidence>
<dbReference type="PANTHER" id="PTHR11706">
    <property type="entry name" value="SOLUTE CARRIER PROTEIN FAMILY 11 MEMBER"/>
    <property type="match status" value="1"/>
</dbReference>
<feature type="transmembrane region" description="Helical" evidence="8">
    <location>
        <begin position="79"/>
        <end position="98"/>
    </location>
</feature>